<dbReference type="RefSeq" id="WP_154226480.1">
    <property type="nucleotide sequence ID" value="NZ_CP045309.1"/>
</dbReference>
<sequence>MNIILNGLSSLAGRAVGLVAGRIAVAFTRLAFSFDDEYERRCARGEPVAFDDVFGSAQVTEALGEWREIMRPFPTYPALRNHLHESVRSLYADYTIGGRSAPAEAHFAQLLRAATLDSGGFLTAVAQVVALSMNVALPEPAYRQFSALGILGKAADDMIDFRADLQAERPNLLAALVREHPSESDPVQLASASGARMNTVWWRRHCPATWQRYLAECSTRYATLSTCWLRLASHLLWVPALLGRSTTRDVRGRL</sequence>
<accession>A0AAJ2ZF31</accession>
<dbReference type="EMBL" id="JAAHBZ010000003">
    <property type="protein sequence ID" value="NES28119.1"/>
    <property type="molecule type" value="Genomic_DNA"/>
</dbReference>
<organism evidence="1 4">
    <name type="scientific">Micromonospora terminaliae</name>
    <dbReference type="NCBI Taxonomy" id="1914461"/>
    <lineage>
        <taxon>Bacteria</taxon>
        <taxon>Bacillati</taxon>
        <taxon>Actinomycetota</taxon>
        <taxon>Actinomycetes</taxon>
        <taxon>Micromonosporales</taxon>
        <taxon>Micromonosporaceae</taxon>
        <taxon>Micromonospora</taxon>
    </lineage>
</organism>
<proteinExistence type="predicted"/>
<dbReference type="Proteomes" id="UP000477779">
    <property type="component" value="Unassembled WGS sequence"/>
</dbReference>
<evidence type="ECO:0000313" key="3">
    <source>
        <dbReference type="Proteomes" id="UP000402241"/>
    </source>
</evidence>
<evidence type="ECO:0000313" key="4">
    <source>
        <dbReference type="Proteomes" id="UP000477779"/>
    </source>
</evidence>
<gene>
    <name evidence="1" type="ORF">G3561_11255</name>
    <name evidence="2" type="ORF">GCE86_08775</name>
</gene>
<dbReference type="EMBL" id="CP045309">
    <property type="protein sequence ID" value="QGL47135.1"/>
    <property type="molecule type" value="Genomic_DNA"/>
</dbReference>
<reference evidence="2 3" key="1">
    <citation type="submission" date="2019-10" db="EMBL/GenBank/DDBJ databases">
        <title>Genome Sequence of Micromonospora terminaliae DSM 101760.</title>
        <authorList>
            <person name="Guo L."/>
        </authorList>
    </citation>
    <scope>NUCLEOTIDE SEQUENCE [LARGE SCALE GENOMIC DNA]</scope>
    <source>
        <strain evidence="2 3">DSM 101760</strain>
    </source>
</reference>
<keyword evidence="3" id="KW-1185">Reference proteome</keyword>
<protein>
    <submittedName>
        <fullName evidence="1">Uncharacterized protein</fullName>
    </submittedName>
</protein>
<dbReference type="AlphaFoldDB" id="A0AAJ2ZF31"/>
<name>A0AAJ2ZF31_9ACTN</name>
<reference evidence="1 4" key="2">
    <citation type="submission" date="2020-02" db="EMBL/GenBank/DDBJ databases">
        <title>WGS of Micromonospora spp. isolated from hot spring.</title>
        <authorList>
            <person name="Thawai C."/>
        </authorList>
    </citation>
    <scope>NUCLEOTIDE SEQUENCE [LARGE SCALE GENOMIC DNA]</scope>
    <source>
        <strain evidence="1 4">TMS7</strain>
    </source>
</reference>
<evidence type="ECO:0000313" key="2">
    <source>
        <dbReference type="EMBL" id="QGL47135.1"/>
    </source>
</evidence>
<dbReference type="Proteomes" id="UP000402241">
    <property type="component" value="Chromosome"/>
</dbReference>
<evidence type="ECO:0000313" key="1">
    <source>
        <dbReference type="EMBL" id="NES28119.1"/>
    </source>
</evidence>